<feature type="transmembrane region" description="Helical" evidence="2">
    <location>
        <begin position="124"/>
        <end position="144"/>
    </location>
</feature>
<dbReference type="EMBL" id="CP143578">
    <property type="protein sequence ID" value="WVN21458.1"/>
    <property type="molecule type" value="Genomic_DNA"/>
</dbReference>
<evidence type="ECO:0008006" key="5">
    <source>
        <dbReference type="Google" id="ProtNLM"/>
    </source>
</evidence>
<feature type="transmembrane region" description="Helical" evidence="2">
    <location>
        <begin position="84"/>
        <end position="103"/>
    </location>
</feature>
<evidence type="ECO:0000313" key="3">
    <source>
        <dbReference type="EMBL" id="WVN21458.1"/>
    </source>
</evidence>
<feature type="compositionally biased region" description="Basic and acidic residues" evidence="1">
    <location>
        <begin position="305"/>
        <end position="314"/>
    </location>
</feature>
<keyword evidence="2" id="KW-1133">Transmembrane helix</keyword>
<keyword evidence="2" id="KW-0812">Transmembrane</keyword>
<dbReference type="RefSeq" id="WP_330463496.1">
    <property type="nucleotide sequence ID" value="NZ_CP143578.1"/>
</dbReference>
<proteinExistence type="predicted"/>
<dbReference type="Proteomes" id="UP001431935">
    <property type="component" value="Chromosome"/>
</dbReference>
<keyword evidence="4" id="KW-1185">Reference proteome</keyword>
<organism evidence="3 4">
    <name type="scientific">Metamycoplasma gateae</name>
    <dbReference type="NCBI Taxonomy" id="35769"/>
    <lineage>
        <taxon>Bacteria</taxon>
        <taxon>Bacillati</taxon>
        <taxon>Mycoplasmatota</taxon>
        <taxon>Mycoplasmoidales</taxon>
        <taxon>Metamycoplasmataceae</taxon>
        <taxon>Metamycoplasma</taxon>
    </lineage>
</organism>
<feature type="region of interest" description="Disordered" evidence="1">
    <location>
        <begin position="293"/>
        <end position="326"/>
    </location>
</feature>
<evidence type="ECO:0000313" key="4">
    <source>
        <dbReference type="Proteomes" id="UP001431935"/>
    </source>
</evidence>
<feature type="transmembrane region" description="Helical" evidence="2">
    <location>
        <begin position="150"/>
        <end position="172"/>
    </location>
</feature>
<sequence length="326" mass="38378">MRRIDLAAYKSTTELYEKNKKNIKLRWILFSVFLIAIVILLTAALIEYSANKQNYIANYFIIFSKNKAPSEAEEISKQLYNQKFAISLVMSLLSAAFFIWHIFSLNSAFKAKDFTKYSRWLSMLYSTILIFTILNLFLSGFSIFRIQSWNINQILSLIFTIILIVGYFTLYWPCSSIIRAFRNFKVQQQFKELQNNPMIMFNQMFGNQFNQPNNMDNDIKHSENNDLDLNKSEDNDNQKINNDDIDYRSQLETLDNEKLILMAEKLNIFDAKSLERNKLIEKIIIIFQNLDKSKQSKQAQTNKTNEAKNEEENRNSSNDQQDDQIN</sequence>
<gene>
    <name evidence="3" type="ORF">V2E26_00440</name>
</gene>
<feature type="region of interest" description="Disordered" evidence="1">
    <location>
        <begin position="212"/>
        <end position="243"/>
    </location>
</feature>
<name>A0ABZ2AKC1_9BACT</name>
<accession>A0ABZ2AKC1</accession>
<feature type="compositionally biased region" description="Basic and acidic residues" evidence="1">
    <location>
        <begin position="217"/>
        <end position="243"/>
    </location>
</feature>
<reference evidence="3" key="1">
    <citation type="submission" date="2024-01" db="EMBL/GenBank/DDBJ databases">
        <title>Complete genome sequence of Mycoplasma gateae strain 3700.</title>
        <authorList>
            <person name="Spergser J."/>
        </authorList>
    </citation>
    <scope>NUCLEOTIDE SEQUENCE [LARGE SCALE GENOMIC DNA]</scope>
    <source>
        <strain evidence="3">3700</strain>
    </source>
</reference>
<feature type="transmembrane region" description="Helical" evidence="2">
    <location>
        <begin position="27"/>
        <end position="46"/>
    </location>
</feature>
<evidence type="ECO:0000256" key="1">
    <source>
        <dbReference type="SAM" id="MobiDB-lite"/>
    </source>
</evidence>
<evidence type="ECO:0000256" key="2">
    <source>
        <dbReference type="SAM" id="Phobius"/>
    </source>
</evidence>
<keyword evidence="2" id="KW-0472">Membrane</keyword>
<protein>
    <recommendedName>
        <fullName evidence="5">Transmembrane protein</fullName>
    </recommendedName>
</protein>